<dbReference type="EMBL" id="JBGOOS010000025">
    <property type="protein sequence ID" value="MEZ8210316.1"/>
    <property type="molecule type" value="Genomic_DNA"/>
</dbReference>
<name>A0ABV4ML71_9VIBR</name>
<gene>
    <name evidence="1" type="ORF">ACED39_16165</name>
</gene>
<accession>A0ABV4ML71</accession>
<protein>
    <submittedName>
        <fullName evidence="1">Uncharacterized protein</fullName>
    </submittedName>
</protein>
<dbReference type="Proteomes" id="UP001569151">
    <property type="component" value="Unassembled WGS sequence"/>
</dbReference>
<comment type="caution">
    <text evidence="1">The sequence shown here is derived from an EMBL/GenBank/DDBJ whole genome shotgun (WGS) entry which is preliminary data.</text>
</comment>
<evidence type="ECO:0000313" key="1">
    <source>
        <dbReference type="EMBL" id="MEZ8210316.1"/>
    </source>
</evidence>
<dbReference type="RefSeq" id="WP_371718908.1">
    <property type="nucleotide sequence ID" value="NZ_JBGOOF010000014.1"/>
</dbReference>
<organism evidence="1 2">
    <name type="scientific">Vibrio bivalvicida</name>
    <dbReference type="NCBI Taxonomy" id="1276888"/>
    <lineage>
        <taxon>Bacteria</taxon>
        <taxon>Pseudomonadati</taxon>
        <taxon>Pseudomonadota</taxon>
        <taxon>Gammaproteobacteria</taxon>
        <taxon>Vibrionales</taxon>
        <taxon>Vibrionaceae</taxon>
        <taxon>Vibrio</taxon>
        <taxon>Vibrio oreintalis group</taxon>
    </lineage>
</organism>
<keyword evidence="2" id="KW-1185">Reference proteome</keyword>
<evidence type="ECO:0000313" key="2">
    <source>
        <dbReference type="Proteomes" id="UP001569151"/>
    </source>
</evidence>
<reference evidence="1 2" key="1">
    <citation type="submission" date="2024-06" db="EMBL/GenBank/DDBJ databases">
        <authorList>
            <person name="Steensen K."/>
            <person name="Seneca J."/>
            <person name="Bartlau N."/>
            <person name="Yu A.X."/>
            <person name="Polz M.F."/>
        </authorList>
    </citation>
    <scope>NUCLEOTIDE SEQUENCE [LARGE SCALE GENOMIC DNA]</scope>
    <source>
        <strain evidence="1 2">1F146</strain>
    </source>
</reference>
<sequence>MSTCQRSPITLEMIESALQKVEATNRIDLSPFKEFIANNNAIALTSFAAMSQCDNLDEKFQQINNAFPQFISNAQQFIEASILLS</sequence>
<proteinExistence type="predicted"/>